<protein>
    <recommendedName>
        <fullName evidence="4">Transposase MuDR plant domain-containing protein</fullName>
    </recommendedName>
</protein>
<evidence type="ECO:0000313" key="3">
    <source>
        <dbReference type="Proteomes" id="UP000289738"/>
    </source>
</evidence>
<keyword evidence="3" id="KW-1185">Reference proteome</keyword>
<dbReference type="AlphaFoldDB" id="A0A445BWW5"/>
<dbReference type="Proteomes" id="UP000289738">
    <property type="component" value="Chromosome A08"/>
</dbReference>
<proteinExistence type="predicted"/>
<feature type="region of interest" description="Disordered" evidence="1">
    <location>
        <begin position="1"/>
        <end position="22"/>
    </location>
</feature>
<name>A0A445BWW5_ARAHY</name>
<reference evidence="2 3" key="1">
    <citation type="submission" date="2019-01" db="EMBL/GenBank/DDBJ databases">
        <title>Sequencing of cultivated peanut Arachis hypogaea provides insights into genome evolution and oil improvement.</title>
        <authorList>
            <person name="Chen X."/>
        </authorList>
    </citation>
    <scope>NUCLEOTIDE SEQUENCE [LARGE SCALE GENOMIC DNA]</scope>
    <source>
        <strain evidence="3">cv. Fuhuasheng</strain>
        <tissue evidence="2">Leaves</tissue>
    </source>
</reference>
<organism evidence="2 3">
    <name type="scientific">Arachis hypogaea</name>
    <name type="common">Peanut</name>
    <dbReference type="NCBI Taxonomy" id="3818"/>
    <lineage>
        <taxon>Eukaryota</taxon>
        <taxon>Viridiplantae</taxon>
        <taxon>Streptophyta</taxon>
        <taxon>Embryophyta</taxon>
        <taxon>Tracheophyta</taxon>
        <taxon>Spermatophyta</taxon>
        <taxon>Magnoliopsida</taxon>
        <taxon>eudicotyledons</taxon>
        <taxon>Gunneridae</taxon>
        <taxon>Pentapetalae</taxon>
        <taxon>rosids</taxon>
        <taxon>fabids</taxon>
        <taxon>Fabales</taxon>
        <taxon>Fabaceae</taxon>
        <taxon>Papilionoideae</taxon>
        <taxon>50 kb inversion clade</taxon>
        <taxon>dalbergioids sensu lato</taxon>
        <taxon>Dalbergieae</taxon>
        <taxon>Pterocarpus clade</taxon>
        <taxon>Arachis</taxon>
    </lineage>
</organism>
<dbReference type="EMBL" id="SDMP01000008">
    <property type="protein sequence ID" value="RYR43225.1"/>
    <property type="molecule type" value="Genomic_DNA"/>
</dbReference>
<evidence type="ECO:0008006" key="4">
    <source>
        <dbReference type="Google" id="ProtNLM"/>
    </source>
</evidence>
<gene>
    <name evidence="2" type="ORF">Ahy_A08g039648</name>
</gene>
<accession>A0A445BWW5</accession>
<evidence type="ECO:0000313" key="2">
    <source>
        <dbReference type="EMBL" id="RYR43225.1"/>
    </source>
</evidence>
<comment type="caution">
    <text evidence="2">The sequence shown here is derived from an EMBL/GenBank/DDBJ whole genome shotgun (WGS) entry which is preliminary data.</text>
</comment>
<evidence type="ECO:0000256" key="1">
    <source>
        <dbReference type="SAM" id="MobiDB-lite"/>
    </source>
</evidence>
<sequence>MNSESEEDFEATYEASDEDEDGDVGVEAAAENVVVHPAVSQLMNVPPFMHNLDLDAMNALKFPKYANIGVANPEDGEFKIGTEYSFKKSVVAVIRSYTISRGVDYNIYESESQTFYTKCKTYGRGYDWLITKNKKIYIFTFI</sequence>